<dbReference type="InterPro" id="IPR001254">
    <property type="entry name" value="Trypsin_dom"/>
</dbReference>
<dbReference type="FunFam" id="2.60.120.290:FF:000005">
    <property type="entry name" value="Procollagen C-endopeptidase enhancer 1"/>
    <property type="match status" value="1"/>
</dbReference>
<evidence type="ECO:0000256" key="1">
    <source>
        <dbReference type="ARBA" id="ARBA00022670"/>
    </source>
</evidence>
<evidence type="ECO:0000259" key="15">
    <source>
        <dbReference type="PROSITE" id="PS01180"/>
    </source>
</evidence>
<keyword evidence="14" id="KW-0732">Signal</keyword>
<dbReference type="Gene3D" id="2.40.10.10">
    <property type="entry name" value="Trypsin-like serine proteases"/>
    <property type="match status" value="3"/>
</dbReference>
<dbReference type="FunFam" id="2.40.10.10:FF:000036">
    <property type="entry name" value="Trypsin beta"/>
    <property type="match status" value="1"/>
</dbReference>
<dbReference type="PANTHER" id="PTHR24252:SF18">
    <property type="entry name" value="OVOCHYMASE 1"/>
    <property type="match status" value="1"/>
</dbReference>
<accession>A0A8C5PF07</accession>
<dbReference type="PROSITE" id="PS00134">
    <property type="entry name" value="TRYPSIN_HIS"/>
    <property type="match status" value="3"/>
</dbReference>
<dbReference type="InterPro" id="IPR035914">
    <property type="entry name" value="Sperma_CUB_dom_sf"/>
</dbReference>
<evidence type="ECO:0000256" key="6">
    <source>
        <dbReference type="ARBA" id="ARBA00043205"/>
    </source>
</evidence>
<keyword evidence="4 13" id="KW-0720">Serine protease</keyword>
<dbReference type="InterPro" id="IPR001314">
    <property type="entry name" value="Peptidase_S1A"/>
</dbReference>
<dbReference type="GO" id="GO:0006508">
    <property type="term" value="P:proteolysis"/>
    <property type="evidence" value="ECO:0007669"/>
    <property type="project" value="UniProtKB-KW"/>
</dbReference>
<evidence type="ECO:0000256" key="13">
    <source>
        <dbReference type="RuleBase" id="RU363034"/>
    </source>
</evidence>
<feature type="domain" description="Peptidase S1" evidence="16">
    <location>
        <begin position="1281"/>
        <end position="1507"/>
    </location>
</feature>
<keyword evidence="2" id="KW-0677">Repeat</keyword>
<keyword evidence="18" id="KW-1185">Reference proteome</keyword>
<dbReference type="PRINTS" id="PR00722">
    <property type="entry name" value="CHYMOTRYPSIN"/>
</dbReference>
<feature type="domain" description="CUB" evidence="15">
    <location>
        <begin position="1119"/>
        <end position="1233"/>
    </location>
</feature>
<dbReference type="SUPFAM" id="SSF49854">
    <property type="entry name" value="Spermadhesin, CUB domain"/>
    <property type="match status" value="5"/>
</dbReference>
<reference evidence="17" key="2">
    <citation type="submission" date="2025-09" db="UniProtKB">
        <authorList>
            <consortium name="Ensembl"/>
        </authorList>
    </citation>
    <scope>IDENTIFICATION</scope>
</reference>
<evidence type="ECO:0000259" key="16">
    <source>
        <dbReference type="PROSITE" id="PS50240"/>
    </source>
</evidence>
<name>A0A8C5PF07_9ANUR</name>
<dbReference type="CDD" id="cd00190">
    <property type="entry name" value="Tryp_SPc"/>
    <property type="match status" value="3"/>
</dbReference>
<evidence type="ECO:0000313" key="17">
    <source>
        <dbReference type="Ensembl" id="ENSLLEP00000018284.1"/>
    </source>
</evidence>
<dbReference type="GO" id="GO:0004252">
    <property type="term" value="F:serine-type endopeptidase activity"/>
    <property type="evidence" value="ECO:0007669"/>
    <property type="project" value="InterPro"/>
</dbReference>
<feature type="domain" description="CUB" evidence="15">
    <location>
        <begin position="318"/>
        <end position="428"/>
    </location>
</feature>
<dbReference type="PROSITE" id="PS01180">
    <property type="entry name" value="CUB"/>
    <property type="match status" value="5"/>
</dbReference>
<dbReference type="SUPFAM" id="SSF50494">
    <property type="entry name" value="Trypsin-like serine proteases"/>
    <property type="match status" value="3"/>
</dbReference>
<evidence type="ECO:0000256" key="4">
    <source>
        <dbReference type="ARBA" id="ARBA00022825"/>
    </source>
</evidence>
<dbReference type="GO" id="GO:0009566">
    <property type="term" value="P:fertilization"/>
    <property type="evidence" value="ECO:0007669"/>
    <property type="project" value="UniProtKB-ARBA"/>
</dbReference>
<dbReference type="Gene3D" id="2.60.120.290">
    <property type="entry name" value="Spermadhesin, CUB domain"/>
    <property type="match status" value="5"/>
</dbReference>
<evidence type="ECO:0000256" key="10">
    <source>
        <dbReference type="ARBA" id="ARBA00073429"/>
    </source>
</evidence>
<organism evidence="17 18">
    <name type="scientific">Leptobrachium leishanense</name>
    <name type="common">Leishan spiny toad</name>
    <dbReference type="NCBI Taxonomy" id="445787"/>
    <lineage>
        <taxon>Eukaryota</taxon>
        <taxon>Metazoa</taxon>
        <taxon>Chordata</taxon>
        <taxon>Craniata</taxon>
        <taxon>Vertebrata</taxon>
        <taxon>Euteleostomi</taxon>
        <taxon>Amphibia</taxon>
        <taxon>Batrachia</taxon>
        <taxon>Anura</taxon>
        <taxon>Pelobatoidea</taxon>
        <taxon>Megophryidae</taxon>
        <taxon>Leptobrachium</taxon>
    </lineage>
</organism>
<evidence type="ECO:0000256" key="8">
    <source>
        <dbReference type="ARBA" id="ARBA00055017"/>
    </source>
</evidence>
<feature type="signal peptide" evidence="14">
    <location>
        <begin position="1"/>
        <end position="18"/>
    </location>
</feature>
<feature type="domain" description="Peptidase S1" evidence="16">
    <location>
        <begin position="64"/>
        <end position="314"/>
    </location>
</feature>
<evidence type="ECO:0000256" key="2">
    <source>
        <dbReference type="ARBA" id="ARBA00022737"/>
    </source>
</evidence>
<comment type="caution">
    <text evidence="12">Lacks conserved residue(s) required for the propagation of feature annotation.</text>
</comment>
<dbReference type="Proteomes" id="UP000694569">
    <property type="component" value="Unplaced"/>
</dbReference>
<dbReference type="InterPro" id="IPR043504">
    <property type="entry name" value="Peptidase_S1_PA_chymotrypsin"/>
</dbReference>
<feature type="domain" description="Peptidase S1" evidence="16">
    <location>
        <begin position="595"/>
        <end position="828"/>
    </location>
</feature>
<evidence type="ECO:0000256" key="3">
    <source>
        <dbReference type="ARBA" id="ARBA00022801"/>
    </source>
</evidence>
<dbReference type="PROSITE" id="PS50240">
    <property type="entry name" value="TRYPSIN_DOM"/>
    <property type="match status" value="3"/>
</dbReference>
<dbReference type="CDD" id="cd00041">
    <property type="entry name" value="CUB"/>
    <property type="match status" value="5"/>
</dbReference>
<evidence type="ECO:0000256" key="5">
    <source>
        <dbReference type="ARBA" id="ARBA00023157"/>
    </source>
</evidence>
<dbReference type="InterPro" id="IPR000859">
    <property type="entry name" value="CUB_dom"/>
</dbReference>
<keyword evidence="1 13" id="KW-0645">Protease</keyword>
<keyword evidence="3 13" id="KW-0378">Hydrolase</keyword>
<evidence type="ECO:0000313" key="18">
    <source>
        <dbReference type="Proteomes" id="UP000694569"/>
    </source>
</evidence>
<evidence type="ECO:0000256" key="7">
    <source>
        <dbReference type="ARBA" id="ARBA00050866"/>
    </source>
</evidence>
<dbReference type="Pfam" id="PF00089">
    <property type="entry name" value="Trypsin"/>
    <property type="match status" value="3"/>
</dbReference>
<feature type="domain" description="CUB" evidence="15">
    <location>
        <begin position="439"/>
        <end position="551"/>
    </location>
</feature>
<dbReference type="SMART" id="SM00020">
    <property type="entry name" value="Tryp_SPc"/>
    <property type="match status" value="3"/>
</dbReference>
<dbReference type="FunFam" id="2.60.120.290:FF:000013">
    <property type="entry name" value="Membrane frizzled-related protein"/>
    <property type="match status" value="2"/>
</dbReference>
<feature type="domain" description="CUB" evidence="15">
    <location>
        <begin position="997"/>
        <end position="1110"/>
    </location>
</feature>
<evidence type="ECO:0000256" key="14">
    <source>
        <dbReference type="SAM" id="SignalP"/>
    </source>
</evidence>
<reference evidence="17" key="1">
    <citation type="submission" date="2025-08" db="UniProtKB">
        <authorList>
            <consortium name="Ensembl"/>
        </authorList>
    </citation>
    <scope>IDENTIFICATION</scope>
</reference>
<dbReference type="FunFam" id="2.40.10.10:FF:000003">
    <property type="entry name" value="Transmembrane serine protease 3"/>
    <property type="match status" value="2"/>
</dbReference>
<evidence type="ECO:0000256" key="9">
    <source>
        <dbReference type="ARBA" id="ARBA00066609"/>
    </source>
</evidence>
<comment type="function">
    <text evidence="8">Mediates gamete interaction by affecting the vitelline coat.</text>
</comment>
<protein>
    <recommendedName>
        <fullName evidence="10">Ovochymase-2</fullName>
        <ecNumber evidence="9">3.4.21.120</ecNumber>
    </recommendedName>
    <alternativeName>
        <fullName evidence="11">Oviductal protease</fullName>
    </alternativeName>
    <alternativeName>
        <fullName evidence="6">Oviductin</fullName>
    </alternativeName>
</protein>
<feature type="disulfide bond" evidence="12">
    <location>
        <begin position="997"/>
        <end position="1024"/>
    </location>
</feature>
<dbReference type="InterPro" id="IPR009003">
    <property type="entry name" value="Peptidase_S1_PA"/>
</dbReference>
<evidence type="ECO:0000256" key="11">
    <source>
        <dbReference type="ARBA" id="ARBA00075374"/>
    </source>
</evidence>
<dbReference type="EC" id="3.4.21.120" evidence="9"/>
<dbReference type="OrthoDB" id="6380398at2759"/>
<dbReference type="Pfam" id="PF00431">
    <property type="entry name" value="CUB"/>
    <property type="match status" value="5"/>
</dbReference>
<dbReference type="InterPro" id="IPR033116">
    <property type="entry name" value="TRYPSIN_SER"/>
</dbReference>
<feature type="disulfide bond" evidence="12">
    <location>
        <begin position="439"/>
        <end position="466"/>
    </location>
</feature>
<evidence type="ECO:0000256" key="12">
    <source>
        <dbReference type="PROSITE-ProRule" id="PRU00059"/>
    </source>
</evidence>
<dbReference type="SMART" id="SM00042">
    <property type="entry name" value="CUB"/>
    <property type="match status" value="5"/>
</dbReference>
<dbReference type="Ensembl" id="ENSLLET00000019008.1">
    <property type="protein sequence ID" value="ENSLLEP00000018284.1"/>
    <property type="gene ID" value="ENSLLEG00000011644.1"/>
</dbReference>
<dbReference type="InterPro" id="IPR018114">
    <property type="entry name" value="TRYPSIN_HIS"/>
</dbReference>
<sequence>MDVWLLLVSSSLLSLVIADGKSRTSVNYQLSEQGGHFQGTRDHKCGYKPLQKTTNRPLEFMMRIVGGKNSEVGGQPWTVSLQMYGKHLCGGSIVEKGMVVTAAHCVYPADRTKVSQMVVIAGDYDQNVIDPQEQSIPLSDVAIHPKYKDDGSMSYDIALLFLSRNITFGSHVQPICLPQEGEKVEPGTLCISSGWGTVNEYLEMPAILQEVQLPIIDNITCSSVLESMGLPTLHETMLCAGFPDGGKDACQGDSGGPLACRRRTGSWFLAGCSSWGLGCGRPWSGSKSSQDDRGSPAIFSKVSVLLDFLRSSNTDGNCNSKVLRFRGDSGIIKYPTNTNYSDNSLCEWKITTEENMIMQIKLVQLDIEYHATCIYDYLSFAVKEKTIRKICGSIAPSPLLIPSNHLSIIFFSDMSINGYGFELHYSTLPTITTTAASGCDSIAVLHEEGKIYTASYPNSYPSHTTCHWIIEAPKGNIVKLFFEDFAMEFHKDCVYDRLSIYDDGSESNLLAMLCGFTIPSPIISPKNTMLINFNSDQENNFPGFKAWFGFFSQESALSELAGNSTITVNVPAPRFVAQDVCGIAPLDPQWVLPRIVGGEQSCPNCWPWQVGILFLGVFQCGGVIISPHAVLSAAHCIQSFDPSHLLVVAGKHDWLLKEPSEQKRAVQMVYIHEYFELATYDYDMAVVWFAESLVFNDYVRPVCMPHVTEPLIPSLVCVVTGWGNTEEDGQLSNRLKQLQVPILDIDVCNKTYYPGLLTERMVCAGFPTSRHRDSCQGDSGGPLFCPRENTGYVLYGIVSWGVGCARFMKPGIYSRVLQFNSWIQAILQDQANQINNQTKPRTRTVEIENDQAKSSGCKSEEVLRGSVGSIASPGFPYGYAEGINCSWVIRISPTGVSKIVLEKLSIEESSDCVSESLSIYEEDGKSRKLLTQRCGFVTSQEVYESKGPVIRITFQTNSRGSNGKTGFAISYRKYGGQVLKPFQRSLNHIGFSVPKVCTDDILTSNNGAISSPGYPSNYPNDLRCHWRIIAPLGNLIRINLLDLKTEQDASGCMDELVIYDGTGHKKNVLGSYCGQINHYSLKSNGPEITLTFTTNSNVTMTGFNLEYYFWVPQQNFSACKTLDLLQAGSSEIKSPHYPGTYPDGLDCQWIIFSTSGTQLKLLINDLFLEDSTNCTWDYLNVFDGPNNESPLLVSLCGYRTGLTLESSASFLTLHFHSDKSIGNRGFSVHYGEVTESPVQTSRMLESTCNTGYISSEFVDPFLMGKSNIRANATNNEWKFRVIGGQPAPSKSWPWIVSLQTKRRQHYCGGTILNEKWILTAAHCNFRVGTDKVFVGKTDLSLEDGLEVFVIETYTHPLHDPDVLPPSNDLTLLELNPPLLLGHAVACASLQLKAVLANASCMTAGWGAIKARNYKLPNVLQHAMLPLVPFESCRGFWGSDINDKNVCAGGMGATSCVGDSGGPLICKVKSQYLLVGVVSWGSDECDLKAPAVYTNVSSYSDWLSDYIDF</sequence>
<dbReference type="PANTHER" id="PTHR24252">
    <property type="entry name" value="ACROSIN-RELATED"/>
    <property type="match status" value="1"/>
</dbReference>
<proteinExistence type="predicted"/>
<feature type="chain" id="PRO_5034676180" description="Ovochymase-2" evidence="14">
    <location>
        <begin position="19"/>
        <end position="1508"/>
    </location>
</feature>
<dbReference type="PROSITE" id="PS00135">
    <property type="entry name" value="TRYPSIN_SER"/>
    <property type="match status" value="3"/>
</dbReference>
<feature type="domain" description="CUB" evidence="15">
    <location>
        <begin position="857"/>
        <end position="974"/>
    </location>
</feature>
<comment type="catalytic activity">
    <reaction evidence="7">
        <text>Preferential cleavage at 371-Gly-Ser-Arg-|-Trp-374 of glycoprotein gp43 in Xenopus laevis coelemic egg envelope to yield gp41.</text>
        <dbReference type="EC" id="3.4.21.120"/>
    </reaction>
</comment>
<keyword evidence="5 12" id="KW-1015">Disulfide bond</keyword>
<dbReference type="GeneTree" id="ENSGT00940000157791"/>